<dbReference type="RefSeq" id="WP_036939245.1">
    <property type="nucleotide sequence ID" value="NZ_JANFMU010000020.1"/>
</dbReference>
<dbReference type="InterPro" id="IPR000523">
    <property type="entry name" value="Mg_chelatse_chII-like_cat_dom"/>
</dbReference>
<dbReference type="Proteomes" id="UP000250080">
    <property type="component" value="Chromosome I"/>
</dbReference>
<dbReference type="AlphaFoldDB" id="A0A0A8TG47"/>
<dbReference type="InterPro" id="IPR025158">
    <property type="entry name" value="Mg_chelat-rel_C"/>
</dbReference>
<dbReference type="InterPro" id="IPR004482">
    <property type="entry name" value="Mg_chelat-rel"/>
</dbReference>
<name>A0A0A8TG47_9ACTN</name>
<evidence type="ECO:0000256" key="2">
    <source>
        <dbReference type="ARBA" id="ARBA00022741"/>
    </source>
</evidence>
<dbReference type="InterPro" id="IPR001208">
    <property type="entry name" value="MCM_dom"/>
</dbReference>
<keyword evidence="2" id="KW-0547">Nucleotide-binding</keyword>
<evidence type="ECO:0000313" key="6">
    <source>
        <dbReference type="Proteomes" id="UP000250080"/>
    </source>
</evidence>
<organism evidence="5 6">
    <name type="scientific">Propionibacterium freudenreichii</name>
    <dbReference type="NCBI Taxonomy" id="1744"/>
    <lineage>
        <taxon>Bacteria</taxon>
        <taxon>Bacillati</taxon>
        <taxon>Actinomycetota</taxon>
        <taxon>Actinomycetes</taxon>
        <taxon>Propionibacteriales</taxon>
        <taxon>Propionibacteriaceae</taxon>
        <taxon>Propionibacterium</taxon>
    </lineage>
</organism>
<dbReference type="PRINTS" id="PR01657">
    <property type="entry name" value="MCMFAMILY"/>
</dbReference>
<evidence type="ECO:0000313" key="5">
    <source>
        <dbReference type="EMBL" id="SCQ77505.1"/>
    </source>
</evidence>
<gene>
    <name evidence="5" type="ORF">PFR_JS23_847</name>
</gene>
<reference evidence="5 6" key="1">
    <citation type="submission" date="2016-09" db="EMBL/GenBank/DDBJ databases">
        <authorList>
            <person name="Laine KS P."/>
        </authorList>
    </citation>
    <scope>NUCLEOTIDE SEQUENCE [LARGE SCALE GENOMIC DNA]</scope>
    <source>
        <strain evidence="5">PFRJS-23</strain>
    </source>
</reference>
<dbReference type="PANTHER" id="PTHR32039:SF7">
    <property type="entry name" value="COMPETENCE PROTEIN COMM"/>
    <property type="match status" value="1"/>
</dbReference>
<dbReference type="OrthoDB" id="9813147at2"/>
<proteinExistence type="inferred from homology"/>
<dbReference type="Gene3D" id="3.30.230.10">
    <property type="match status" value="1"/>
</dbReference>
<dbReference type="GO" id="GO:0003677">
    <property type="term" value="F:DNA binding"/>
    <property type="evidence" value="ECO:0007669"/>
    <property type="project" value="InterPro"/>
</dbReference>
<dbReference type="Pfam" id="PF13335">
    <property type="entry name" value="Mg_chelatase_C"/>
    <property type="match status" value="1"/>
</dbReference>
<feature type="domain" description="MCM C-terminal AAA(+) ATPase" evidence="4">
    <location>
        <begin position="276"/>
        <end position="351"/>
    </location>
</feature>
<dbReference type="GO" id="GO:0005524">
    <property type="term" value="F:ATP binding"/>
    <property type="evidence" value="ECO:0007669"/>
    <property type="project" value="UniProtKB-KW"/>
</dbReference>
<dbReference type="InterPro" id="IPR027417">
    <property type="entry name" value="P-loop_NTPase"/>
</dbReference>
<accession>A0A0A8TG47</accession>
<keyword evidence="3" id="KW-0067">ATP-binding</keyword>
<dbReference type="SUPFAM" id="SSF54211">
    <property type="entry name" value="Ribosomal protein S5 domain 2-like"/>
    <property type="match status" value="1"/>
</dbReference>
<dbReference type="Pfam" id="PF01078">
    <property type="entry name" value="Mg_chelatase"/>
    <property type="match status" value="1"/>
</dbReference>
<dbReference type="InterPro" id="IPR003593">
    <property type="entry name" value="AAA+_ATPase"/>
</dbReference>
<dbReference type="SMART" id="SM00382">
    <property type="entry name" value="AAA"/>
    <property type="match status" value="1"/>
</dbReference>
<dbReference type="InterPro" id="IPR014721">
    <property type="entry name" value="Ribsml_uS5_D2-typ_fold_subgr"/>
</dbReference>
<dbReference type="InterPro" id="IPR020568">
    <property type="entry name" value="Ribosomal_Su5_D2-typ_SF"/>
</dbReference>
<dbReference type="SUPFAM" id="SSF52540">
    <property type="entry name" value="P-loop containing nucleoside triphosphate hydrolases"/>
    <property type="match status" value="1"/>
</dbReference>
<dbReference type="InterPro" id="IPR045006">
    <property type="entry name" value="CHLI-like"/>
</dbReference>
<dbReference type="PANTHER" id="PTHR32039">
    <property type="entry name" value="MAGNESIUM-CHELATASE SUBUNIT CHLI"/>
    <property type="match status" value="1"/>
</dbReference>
<evidence type="ECO:0000256" key="1">
    <source>
        <dbReference type="ARBA" id="ARBA00006354"/>
    </source>
</evidence>
<sequence length="512" mass="53678">MTTASAWSMALVGMRGTAVEVEAALGAGLPRTVLVGLPDAALYEARDRCKAAVAGAGLSWPDRLLTINLTPASLPKAGSHYDLAIVAAVLASARLVPAEPAARTVFMGELGLDGRVRAVRGILPALLAARSHGLTTAVVPSEQLGEAELVEGLTVWAVADLAELVEVLNGRPVCGRPVPAVAPTTPDEEQAPDLADVEGQQSARWALEVAAAGGHHLFMHGPPGTGKTMLAKRLPGLLPDLDDSQALEISAIHSLAGHDLHDRLIRRPPFADPHHTATVAAMVGGGARIPRPGAISLAHRGVLFLDEAPEFGTSVLEALRTPLESGVVSIARSGATVSYPARFQLVLAANPCPCGHYGVPDSHCTCAPMMVRRYSQRLSGPILDRVDIHVAMTSSGASRLRRTAGPAPESSSVVRARVLEARDRQRRRLANTPWRTNVEVPGAQLRKTPPPPAGLDLIDDCIARGRLSARGVDKVLRVAWTLADLAGRDKPCADDIASAMGLRQVETMGGAA</sequence>
<dbReference type="Gene3D" id="3.40.50.300">
    <property type="entry name" value="P-loop containing nucleotide triphosphate hydrolases"/>
    <property type="match status" value="1"/>
</dbReference>
<protein>
    <submittedName>
        <fullName evidence="5">Mg-chelatase subunit D/I family protein, ComM subfamily protein</fullName>
    </submittedName>
</protein>
<comment type="similarity">
    <text evidence="1">Belongs to the Mg-chelatase subunits D/I family. ComM subfamily.</text>
</comment>
<dbReference type="Pfam" id="PF13541">
    <property type="entry name" value="ChlI"/>
    <property type="match status" value="1"/>
</dbReference>
<dbReference type="EMBL" id="LT618793">
    <property type="protein sequence ID" value="SCQ77505.1"/>
    <property type="molecule type" value="Genomic_DNA"/>
</dbReference>
<evidence type="ECO:0000256" key="3">
    <source>
        <dbReference type="ARBA" id="ARBA00022840"/>
    </source>
</evidence>
<dbReference type="PROSITE" id="PS50051">
    <property type="entry name" value="MCM_2"/>
    <property type="match status" value="1"/>
</dbReference>
<evidence type="ECO:0000259" key="4">
    <source>
        <dbReference type="PROSITE" id="PS50051"/>
    </source>
</evidence>
<dbReference type="NCBIfam" id="TIGR00368">
    <property type="entry name" value="YifB family Mg chelatase-like AAA ATPase"/>
    <property type="match status" value="1"/>
</dbReference>